<dbReference type="GO" id="GO:0071456">
    <property type="term" value="P:cellular response to hypoxia"/>
    <property type="evidence" value="ECO:0007669"/>
    <property type="project" value="TreeGrafter"/>
</dbReference>
<keyword evidence="3" id="KW-0832">Ubl conjugation</keyword>
<reference evidence="14" key="1">
    <citation type="submission" date="2025-08" db="UniProtKB">
        <authorList>
            <consortium name="RefSeq"/>
        </authorList>
    </citation>
    <scope>IDENTIFICATION</scope>
</reference>
<dbReference type="FunFam" id="3.30.450.20:FF:000015">
    <property type="entry name" value="Hypoxia-inducible factor 1-alpha isoform 1"/>
    <property type="match status" value="1"/>
</dbReference>
<dbReference type="SUPFAM" id="SSF47459">
    <property type="entry name" value="HLH, helix-loop-helix DNA-binding domain"/>
    <property type="match status" value="1"/>
</dbReference>
<dbReference type="PANTHER" id="PTHR23043">
    <property type="entry name" value="HYPOXIA-INDUCIBLE FACTOR 1 ALPHA"/>
    <property type="match status" value="1"/>
</dbReference>
<dbReference type="KEGG" id="csol:105367604"/>
<dbReference type="PRINTS" id="PR00785">
    <property type="entry name" value="NCTRNSLOCATR"/>
</dbReference>
<dbReference type="Proteomes" id="UP000695007">
    <property type="component" value="Unplaced"/>
</dbReference>
<dbReference type="CTD" id="43580"/>
<feature type="domain" description="PAS" evidence="11">
    <location>
        <begin position="189"/>
        <end position="244"/>
    </location>
</feature>
<feature type="domain" description="BHLH" evidence="12">
    <location>
        <begin position="112"/>
        <end position="165"/>
    </location>
</feature>
<feature type="domain" description="PAS" evidence="11">
    <location>
        <begin position="349"/>
        <end position="400"/>
    </location>
</feature>
<protein>
    <submittedName>
        <fullName evidence="14">Hypoxia-inducible factor 1-alpha</fullName>
    </submittedName>
</protein>
<feature type="compositionally biased region" description="Polar residues" evidence="10">
    <location>
        <begin position="716"/>
        <end position="727"/>
    </location>
</feature>
<dbReference type="SMART" id="SM00091">
    <property type="entry name" value="PAS"/>
    <property type="match status" value="2"/>
</dbReference>
<keyword evidence="6" id="KW-0010">Activator</keyword>
<dbReference type="InterPro" id="IPR036638">
    <property type="entry name" value="HLH_DNA-bd_sf"/>
</dbReference>
<dbReference type="InterPro" id="IPR000014">
    <property type="entry name" value="PAS"/>
</dbReference>
<dbReference type="GO" id="GO:0045944">
    <property type="term" value="P:positive regulation of transcription by RNA polymerase II"/>
    <property type="evidence" value="ECO:0007669"/>
    <property type="project" value="UniProtKB-ARBA"/>
</dbReference>
<keyword evidence="4" id="KW-0805">Transcription regulation</keyword>
<dbReference type="PROSITE" id="PS50888">
    <property type="entry name" value="BHLH"/>
    <property type="match status" value="1"/>
</dbReference>
<name>A0AAJ6YUH7_9HYME</name>
<accession>A0AAJ6YUH7</accession>
<dbReference type="PROSITE" id="PS50112">
    <property type="entry name" value="PAS"/>
    <property type="match status" value="2"/>
</dbReference>
<dbReference type="AlphaFoldDB" id="A0AAJ6YUH7"/>
<evidence type="ECO:0000259" key="12">
    <source>
        <dbReference type="PROSITE" id="PS50888"/>
    </source>
</evidence>
<evidence type="ECO:0000256" key="5">
    <source>
        <dbReference type="ARBA" id="ARBA00023125"/>
    </source>
</evidence>
<keyword evidence="9" id="KW-0379">Hydroxylation</keyword>
<dbReference type="CDD" id="cd00130">
    <property type="entry name" value="PAS"/>
    <property type="match status" value="2"/>
</dbReference>
<keyword evidence="8" id="KW-0539">Nucleus</keyword>
<evidence type="ECO:0000256" key="8">
    <source>
        <dbReference type="ARBA" id="ARBA00023242"/>
    </source>
</evidence>
<dbReference type="PANTHER" id="PTHR23043:SF17">
    <property type="entry name" value="PROTEIN SIMILAR"/>
    <property type="match status" value="1"/>
</dbReference>
<evidence type="ECO:0000256" key="4">
    <source>
        <dbReference type="ARBA" id="ARBA00023015"/>
    </source>
</evidence>
<dbReference type="NCBIfam" id="TIGR00229">
    <property type="entry name" value="sensory_box"/>
    <property type="match status" value="1"/>
</dbReference>
<organism evidence="13 14">
    <name type="scientific">Ceratosolen solmsi marchali</name>
    <dbReference type="NCBI Taxonomy" id="326594"/>
    <lineage>
        <taxon>Eukaryota</taxon>
        <taxon>Metazoa</taxon>
        <taxon>Ecdysozoa</taxon>
        <taxon>Arthropoda</taxon>
        <taxon>Hexapoda</taxon>
        <taxon>Insecta</taxon>
        <taxon>Pterygota</taxon>
        <taxon>Neoptera</taxon>
        <taxon>Endopterygota</taxon>
        <taxon>Hymenoptera</taxon>
        <taxon>Apocrita</taxon>
        <taxon>Proctotrupomorpha</taxon>
        <taxon>Chalcidoidea</taxon>
        <taxon>Agaonidae</taxon>
        <taxon>Agaoninae</taxon>
        <taxon>Ceratosolen</taxon>
    </lineage>
</organism>
<dbReference type="GO" id="GO:0046983">
    <property type="term" value="F:protein dimerization activity"/>
    <property type="evidence" value="ECO:0007669"/>
    <property type="project" value="InterPro"/>
</dbReference>
<dbReference type="Gene3D" id="3.30.450.20">
    <property type="entry name" value="PAS domain"/>
    <property type="match status" value="3"/>
</dbReference>
<dbReference type="GO" id="GO:0000981">
    <property type="term" value="F:DNA-binding transcription factor activity, RNA polymerase II-specific"/>
    <property type="evidence" value="ECO:0007669"/>
    <property type="project" value="TreeGrafter"/>
</dbReference>
<dbReference type="GeneID" id="105367604"/>
<dbReference type="GO" id="GO:0005667">
    <property type="term" value="C:transcription regulator complex"/>
    <property type="evidence" value="ECO:0007669"/>
    <property type="project" value="InterPro"/>
</dbReference>
<feature type="region of interest" description="Disordered" evidence="10">
    <location>
        <begin position="716"/>
        <end position="747"/>
    </location>
</feature>
<evidence type="ECO:0000256" key="6">
    <source>
        <dbReference type="ARBA" id="ARBA00023159"/>
    </source>
</evidence>
<evidence type="ECO:0000313" key="13">
    <source>
        <dbReference type="Proteomes" id="UP000695007"/>
    </source>
</evidence>
<dbReference type="InterPro" id="IPR035965">
    <property type="entry name" value="PAS-like_dom_sf"/>
</dbReference>
<sequence>MMSGPVDVEDLGNFYGLTNQLQSNIYPFPYKSCVYGHQQQQSPGYYESTSLENAVIAYCTDSKWISCPVANYCPLYEASPLQSLQILPCVRDVCGYYTAEDDILEEFLSNEKRKEKSRDAARCRRSRETDIFTELAAALPVSPCEAAHLDKASVMRLAIAYLKARTLMDAFPKLPSKSESSPEIDELFLKALDGFILILDNNGDMVYLSQNVKDHLGISQMDLMGQSVFDYSHPCDHDEIRDSFSLKASEINIDHPCNFFLRLKCTLTSKGRKVNLKSASYKVIHCMGRLIALLNTSKNENTSTRDLENQEENDEKQPGIFLVVVASPVPHPSNIEIPLGKYTFLSKHNLNMKFTYADDKLAEFLGWESNELIGQSVFDFHHALDNLSLDKYFKSLFSKGQCETMAYRFLNKSGGYAWVVTQATLIHCSRLQKPLSVVCVNYLLSGIERKDEVYSLRQLEVRDSRLKDDRKENTATPQPRAQVLESSKPVADKPISVTASLFRYQERTKPQQAVRLKLDDKENDINDVKVNVNSPVCEVELKQQLPPVYITSSIPDSPIYQTPISNNSSRPPPQTATASIFAPRTKDMNKGFLTFSEDQPGLTMLKDEPEDLTHLAPTAGDVCVPLEDPPFLSDMLDEFILHTNYCPLLSPELPSGTPELTESVCNGPVISNIPCQNKEPEQAILGESMRRNKFCSTDSGDPFIYRDSPSRCSLTTDLHSPTLSKSPEGSGAGDSLSSPNGSGDSGLFEDEMLMLSISDVMADDELTLRAPYIPMSDQDEALQLLISDDMVMWSPSQSTDKKSKWLTDTGEDNANSSLAQLLTSEISSKKIKDREETLVNPTHGLGQINLKNTTKNITADRERTNKRVHTFCNKSNHEIKRIKHNDSNITNNNNLSSLESILSVSIENSPLLQQLASQQATKNRNWQNQVTLDTWSRNGNNIYEDSSLCRIQNLHKIIIEDDGGGKTKSHQHQHQLQQQQSNSVLMNLLVSGCDVQDLESQFDERMSGNHQKPSNLQIYIEEQLQHVPQWSNSTPNFGSSKRQKVYEPINYEEELGFISTASIVHESDELLRTLEPNLA</sequence>
<evidence type="ECO:0000256" key="10">
    <source>
        <dbReference type="SAM" id="MobiDB-lite"/>
    </source>
</evidence>
<keyword evidence="2" id="KW-0677">Repeat</keyword>
<dbReference type="CDD" id="cd11433">
    <property type="entry name" value="bHLH-PAS_HIF"/>
    <property type="match status" value="1"/>
</dbReference>
<dbReference type="InterPro" id="IPR001067">
    <property type="entry name" value="Nuc_translocat"/>
</dbReference>
<comment type="subcellular location">
    <subcellularLocation>
        <location evidence="1">Nucleus</location>
    </subcellularLocation>
</comment>
<evidence type="ECO:0000313" key="14">
    <source>
        <dbReference type="RefSeq" id="XP_011504674.1"/>
    </source>
</evidence>
<evidence type="ECO:0000256" key="1">
    <source>
        <dbReference type="ARBA" id="ARBA00004123"/>
    </source>
</evidence>
<dbReference type="Gene3D" id="4.10.280.10">
    <property type="entry name" value="Helix-loop-helix DNA-binding domain"/>
    <property type="match status" value="1"/>
</dbReference>
<dbReference type="Pfam" id="PF00989">
    <property type="entry name" value="PAS"/>
    <property type="match status" value="1"/>
</dbReference>
<evidence type="ECO:0000256" key="9">
    <source>
        <dbReference type="ARBA" id="ARBA00023278"/>
    </source>
</evidence>
<dbReference type="GO" id="GO:0005737">
    <property type="term" value="C:cytoplasm"/>
    <property type="evidence" value="ECO:0007669"/>
    <property type="project" value="InterPro"/>
</dbReference>
<dbReference type="SUPFAM" id="SSF55785">
    <property type="entry name" value="PYP-like sensor domain (PAS domain)"/>
    <property type="match status" value="2"/>
</dbReference>
<evidence type="ECO:0000256" key="3">
    <source>
        <dbReference type="ARBA" id="ARBA00022843"/>
    </source>
</evidence>
<dbReference type="Pfam" id="PF23171">
    <property type="entry name" value="bHLH_HIF1A"/>
    <property type="match status" value="1"/>
</dbReference>
<keyword evidence="5" id="KW-0238">DNA-binding</keyword>
<dbReference type="SMART" id="SM00353">
    <property type="entry name" value="HLH"/>
    <property type="match status" value="1"/>
</dbReference>
<dbReference type="InterPro" id="IPR013767">
    <property type="entry name" value="PAS_fold"/>
</dbReference>
<keyword evidence="7" id="KW-0804">Transcription</keyword>
<dbReference type="GO" id="GO:0000977">
    <property type="term" value="F:RNA polymerase II transcription regulatory region sequence-specific DNA binding"/>
    <property type="evidence" value="ECO:0007669"/>
    <property type="project" value="TreeGrafter"/>
</dbReference>
<dbReference type="Pfam" id="PF14598">
    <property type="entry name" value="PAS_11"/>
    <property type="match status" value="1"/>
</dbReference>
<dbReference type="GO" id="GO:0005634">
    <property type="term" value="C:nucleus"/>
    <property type="evidence" value="ECO:0007669"/>
    <property type="project" value="UniProtKB-SubCell"/>
</dbReference>
<evidence type="ECO:0000256" key="2">
    <source>
        <dbReference type="ARBA" id="ARBA00022737"/>
    </source>
</evidence>
<gene>
    <name evidence="14" type="primary">LOC105367604</name>
</gene>
<feature type="region of interest" description="Disordered" evidence="10">
    <location>
        <begin position="466"/>
        <end position="489"/>
    </location>
</feature>
<proteinExistence type="predicted"/>
<keyword evidence="13" id="KW-1185">Reference proteome</keyword>
<evidence type="ECO:0000256" key="7">
    <source>
        <dbReference type="ARBA" id="ARBA00023163"/>
    </source>
</evidence>
<dbReference type="InterPro" id="IPR011598">
    <property type="entry name" value="bHLH_dom"/>
</dbReference>
<evidence type="ECO:0000259" key="11">
    <source>
        <dbReference type="PROSITE" id="PS50112"/>
    </source>
</evidence>
<dbReference type="RefSeq" id="XP_011504674.1">
    <property type="nucleotide sequence ID" value="XM_011506372.1"/>
</dbReference>